<name>A0A9N7U0Z2_PLEPL</name>
<keyword evidence="2" id="KW-1185">Reference proteome</keyword>
<dbReference type="EMBL" id="CADEAL010000569">
    <property type="protein sequence ID" value="CAB1422202.1"/>
    <property type="molecule type" value="Genomic_DNA"/>
</dbReference>
<sequence>MLQGGKKSAPPPGLQLRRLHFLRMVVRVARLTPKHTVFMRWSKARGNRATGDLLCTSTCTQITQSPVERGSVPGQCSSAAFLWVSDLIKQFGSAIKERQQAEAEQTSCILPALGLTGL</sequence>
<reference evidence="1" key="1">
    <citation type="submission" date="2020-03" db="EMBL/GenBank/DDBJ databases">
        <authorList>
            <person name="Weist P."/>
        </authorList>
    </citation>
    <scope>NUCLEOTIDE SEQUENCE</scope>
</reference>
<gene>
    <name evidence="1" type="ORF">PLEPLA_LOCUS10091</name>
</gene>
<dbReference type="AlphaFoldDB" id="A0A9N7U0Z2"/>
<evidence type="ECO:0000313" key="2">
    <source>
        <dbReference type="Proteomes" id="UP001153269"/>
    </source>
</evidence>
<protein>
    <submittedName>
        <fullName evidence="1">Uncharacterized protein</fullName>
    </submittedName>
</protein>
<comment type="caution">
    <text evidence="1">The sequence shown here is derived from an EMBL/GenBank/DDBJ whole genome shotgun (WGS) entry which is preliminary data.</text>
</comment>
<accession>A0A9N7U0Z2</accession>
<evidence type="ECO:0000313" key="1">
    <source>
        <dbReference type="EMBL" id="CAB1422202.1"/>
    </source>
</evidence>
<proteinExistence type="predicted"/>
<dbReference type="Proteomes" id="UP001153269">
    <property type="component" value="Unassembled WGS sequence"/>
</dbReference>
<organism evidence="1 2">
    <name type="scientific">Pleuronectes platessa</name>
    <name type="common">European plaice</name>
    <dbReference type="NCBI Taxonomy" id="8262"/>
    <lineage>
        <taxon>Eukaryota</taxon>
        <taxon>Metazoa</taxon>
        <taxon>Chordata</taxon>
        <taxon>Craniata</taxon>
        <taxon>Vertebrata</taxon>
        <taxon>Euteleostomi</taxon>
        <taxon>Actinopterygii</taxon>
        <taxon>Neopterygii</taxon>
        <taxon>Teleostei</taxon>
        <taxon>Neoteleostei</taxon>
        <taxon>Acanthomorphata</taxon>
        <taxon>Carangaria</taxon>
        <taxon>Pleuronectiformes</taxon>
        <taxon>Pleuronectoidei</taxon>
        <taxon>Pleuronectidae</taxon>
        <taxon>Pleuronectes</taxon>
    </lineage>
</organism>